<accession>A0A6G0YUW1</accession>
<dbReference type="AlphaFoldDB" id="A0A6G0YUW1"/>
<gene>
    <name evidence="1" type="ORF">FWK35_00011834</name>
</gene>
<dbReference type="Proteomes" id="UP000478052">
    <property type="component" value="Unassembled WGS sequence"/>
</dbReference>
<dbReference type="EMBL" id="VUJU01002344">
    <property type="protein sequence ID" value="KAF0761606.1"/>
    <property type="molecule type" value="Genomic_DNA"/>
</dbReference>
<keyword evidence="2" id="KW-1185">Reference proteome</keyword>
<proteinExistence type="predicted"/>
<organism evidence="1 2">
    <name type="scientific">Aphis craccivora</name>
    <name type="common">Cowpea aphid</name>
    <dbReference type="NCBI Taxonomy" id="307492"/>
    <lineage>
        <taxon>Eukaryota</taxon>
        <taxon>Metazoa</taxon>
        <taxon>Ecdysozoa</taxon>
        <taxon>Arthropoda</taxon>
        <taxon>Hexapoda</taxon>
        <taxon>Insecta</taxon>
        <taxon>Pterygota</taxon>
        <taxon>Neoptera</taxon>
        <taxon>Paraneoptera</taxon>
        <taxon>Hemiptera</taxon>
        <taxon>Sternorrhyncha</taxon>
        <taxon>Aphidomorpha</taxon>
        <taxon>Aphidoidea</taxon>
        <taxon>Aphididae</taxon>
        <taxon>Aphidini</taxon>
        <taxon>Aphis</taxon>
        <taxon>Aphis</taxon>
    </lineage>
</organism>
<sequence>MIGHVLRHKGVLYIIIEGKINGKRDRGRPRTSYIKRMISDVNLAKKKKIIEPKDRWQYKNNL</sequence>
<dbReference type="OrthoDB" id="425681at2759"/>
<comment type="caution">
    <text evidence="1">The sequence shown here is derived from an EMBL/GenBank/DDBJ whole genome shotgun (WGS) entry which is preliminary data.</text>
</comment>
<evidence type="ECO:0000313" key="1">
    <source>
        <dbReference type="EMBL" id="KAF0761606.1"/>
    </source>
</evidence>
<reference evidence="1 2" key="1">
    <citation type="submission" date="2019-08" db="EMBL/GenBank/DDBJ databases">
        <title>Whole genome of Aphis craccivora.</title>
        <authorList>
            <person name="Voronova N.V."/>
            <person name="Shulinski R.S."/>
            <person name="Bandarenka Y.V."/>
            <person name="Zhorov D.G."/>
            <person name="Warner D."/>
        </authorList>
    </citation>
    <scope>NUCLEOTIDE SEQUENCE [LARGE SCALE GENOMIC DNA]</scope>
    <source>
        <strain evidence="1">180601</strain>
        <tissue evidence="1">Whole Body</tissue>
    </source>
</reference>
<evidence type="ECO:0000313" key="2">
    <source>
        <dbReference type="Proteomes" id="UP000478052"/>
    </source>
</evidence>
<protein>
    <submittedName>
        <fullName evidence="1">Craniofacial development protein 2-like</fullName>
    </submittedName>
</protein>
<name>A0A6G0YUW1_APHCR</name>